<feature type="transmembrane region" description="Helical" evidence="6">
    <location>
        <begin position="171"/>
        <end position="192"/>
    </location>
</feature>
<keyword evidence="4 6" id="KW-0472">Membrane</keyword>
<feature type="transmembrane region" description="Helical" evidence="6">
    <location>
        <begin position="364"/>
        <end position="384"/>
    </location>
</feature>
<evidence type="ECO:0000256" key="4">
    <source>
        <dbReference type="ARBA" id="ARBA00023136"/>
    </source>
</evidence>
<dbReference type="GeneID" id="36585376"/>
<dbReference type="InParanoid" id="A0A2J6SS68"/>
<dbReference type="OrthoDB" id="2901184at2759"/>
<feature type="transmembrane region" description="Helical" evidence="6">
    <location>
        <begin position="429"/>
        <end position="449"/>
    </location>
</feature>
<keyword evidence="8" id="KW-1185">Reference proteome</keyword>
<feature type="transmembrane region" description="Helical" evidence="6">
    <location>
        <begin position="270"/>
        <end position="294"/>
    </location>
</feature>
<keyword evidence="2 6" id="KW-0812">Transmembrane</keyword>
<dbReference type="Gene3D" id="1.50.10.150">
    <property type="entry name" value="Voltage-dependent anion channel"/>
    <property type="match status" value="1"/>
</dbReference>
<evidence type="ECO:0000256" key="3">
    <source>
        <dbReference type="ARBA" id="ARBA00022989"/>
    </source>
</evidence>
<evidence type="ECO:0000256" key="6">
    <source>
        <dbReference type="SAM" id="Phobius"/>
    </source>
</evidence>
<feature type="transmembrane region" description="Helical" evidence="6">
    <location>
        <begin position="126"/>
        <end position="151"/>
    </location>
</feature>
<dbReference type="RefSeq" id="XP_024730528.1">
    <property type="nucleotide sequence ID" value="XM_024877299.1"/>
</dbReference>
<sequence>MSTSQPLRAISGRMKRMPPENGYESPRSPGNEESFVGNGIDNGTHKAGERRRAGRSGQAFVRGQSPETQDRVGRNDADLGREEETETKKVGIRDRLGCYTWTWFTMTMATGGIANVLHSIPYRSEWLRILGVIVFLFNILLFSINCFFITLRFKWNPGSFQRSFTSPSESLFVPACVVSIGTILTNMCQYGIPATGQWFQTAMQVCFWAYFSLSVITSSGMYLIVWSTQTFPIHTMTPIWIFPAYPLLLMGPIAANLIDALPDSGAAARINSIAMALGAVCIQGTGFLVSLMIYSAFIYRLMTQKLPRETARPGMFVSVGPSGFTVAGIVHLGNTVIPKIMPSGYLGHSDAAFFLKLLSDLTGLWLWGLCLWFFLVSIGAHWQIMRPNDPEHHIQFDMTWFSFVFPNTALVTATQAIGKSLESDAIQVFGTVMAGLLVLVWIFVFYMMIRALFMKRLLWPGEVDGPVALGKRWKIYRGANGHVEKERDGDGVAA</sequence>
<dbReference type="AlphaFoldDB" id="A0A2J6SS68"/>
<dbReference type="Pfam" id="PF03595">
    <property type="entry name" value="SLAC1"/>
    <property type="match status" value="1"/>
</dbReference>
<comment type="subcellular location">
    <subcellularLocation>
        <location evidence="1">Membrane</location>
        <topology evidence="1">Multi-pass membrane protein</topology>
    </subcellularLocation>
</comment>
<dbReference type="GO" id="GO:0015140">
    <property type="term" value="F:malate transmembrane transporter activity"/>
    <property type="evidence" value="ECO:0007669"/>
    <property type="project" value="InterPro"/>
</dbReference>
<dbReference type="STRING" id="1095630.A0A2J6SS68"/>
<organism evidence="7 8">
    <name type="scientific">Hyaloscypha bicolor E</name>
    <dbReference type="NCBI Taxonomy" id="1095630"/>
    <lineage>
        <taxon>Eukaryota</taxon>
        <taxon>Fungi</taxon>
        <taxon>Dikarya</taxon>
        <taxon>Ascomycota</taxon>
        <taxon>Pezizomycotina</taxon>
        <taxon>Leotiomycetes</taxon>
        <taxon>Helotiales</taxon>
        <taxon>Hyaloscyphaceae</taxon>
        <taxon>Hyaloscypha</taxon>
        <taxon>Hyaloscypha bicolor</taxon>
    </lineage>
</organism>
<dbReference type="InterPro" id="IPR030185">
    <property type="entry name" value="Mae1"/>
</dbReference>
<keyword evidence="3 6" id="KW-1133">Transmembrane helix</keyword>
<dbReference type="CDD" id="cd09317">
    <property type="entry name" value="TDT_Mae1_like"/>
    <property type="match status" value="1"/>
</dbReference>
<evidence type="ECO:0008006" key="9">
    <source>
        <dbReference type="Google" id="ProtNLM"/>
    </source>
</evidence>
<evidence type="ECO:0000256" key="1">
    <source>
        <dbReference type="ARBA" id="ARBA00004141"/>
    </source>
</evidence>
<gene>
    <name evidence="7" type="ORF">K444DRAFT_571105</name>
</gene>
<feature type="region of interest" description="Disordered" evidence="5">
    <location>
        <begin position="1"/>
        <end position="86"/>
    </location>
</feature>
<feature type="compositionally biased region" description="Basic and acidic residues" evidence="5">
    <location>
        <begin position="68"/>
        <end position="86"/>
    </location>
</feature>
<evidence type="ECO:0000313" key="8">
    <source>
        <dbReference type="Proteomes" id="UP000235371"/>
    </source>
</evidence>
<feature type="transmembrane region" description="Helical" evidence="6">
    <location>
        <begin position="396"/>
        <end position="417"/>
    </location>
</feature>
<name>A0A2J6SS68_9HELO</name>
<evidence type="ECO:0000256" key="2">
    <source>
        <dbReference type="ARBA" id="ARBA00022692"/>
    </source>
</evidence>
<dbReference type="PANTHER" id="PTHR31162:SF3">
    <property type="entry name" value="TRANSPORTER_MALIC ACID TRANSPORT PROTEIN, PUTATIVE-RELATED"/>
    <property type="match status" value="1"/>
</dbReference>
<feature type="transmembrane region" description="Helical" evidence="6">
    <location>
        <begin position="239"/>
        <end position="258"/>
    </location>
</feature>
<dbReference type="PANTHER" id="PTHR31162">
    <property type="entry name" value="MALIC ACID TRANSPORT PROTEIN-RELATED"/>
    <property type="match status" value="1"/>
</dbReference>
<protein>
    <recommendedName>
        <fullName evidence="9">C4-dicarboxylate transport protein mae1</fullName>
    </recommendedName>
</protein>
<reference evidence="7 8" key="1">
    <citation type="submission" date="2016-04" db="EMBL/GenBank/DDBJ databases">
        <title>A degradative enzymes factory behind the ericoid mycorrhizal symbiosis.</title>
        <authorList>
            <consortium name="DOE Joint Genome Institute"/>
            <person name="Martino E."/>
            <person name="Morin E."/>
            <person name="Grelet G."/>
            <person name="Kuo A."/>
            <person name="Kohler A."/>
            <person name="Daghino S."/>
            <person name="Barry K."/>
            <person name="Choi C."/>
            <person name="Cichocki N."/>
            <person name="Clum A."/>
            <person name="Copeland A."/>
            <person name="Hainaut M."/>
            <person name="Haridas S."/>
            <person name="Labutti K."/>
            <person name="Lindquist E."/>
            <person name="Lipzen A."/>
            <person name="Khouja H.-R."/>
            <person name="Murat C."/>
            <person name="Ohm R."/>
            <person name="Olson A."/>
            <person name="Spatafora J."/>
            <person name="Veneault-Fourrey C."/>
            <person name="Henrissat B."/>
            <person name="Grigoriev I."/>
            <person name="Martin F."/>
            <person name="Perotto S."/>
        </authorList>
    </citation>
    <scope>NUCLEOTIDE SEQUENCE [LARGE SCALE GENOMIC DNA]</scope>
    <source>
        <strain evidence="7 8">E</strain>
    </source>
</reference>
<evidence type="ECO:0000256" key="5">
    <source>
        <dbReference type="SAM" id="MobiDB-lite"/>
    </source>
</evidence>
<feature type="transmembrane region" description="Helical" evidence="6">
    <location>
        <begin position="315"/>
        <end position="337"/>
    </location>
</feature>
<feature type="transmembrane region" description="Helical" evidence="6">
    <location>
        <begin position="98"/>
        <end position="120"/>
    </location>
</feature>
<dbReference type="EMBL" id="KZ613871">
    <property type="protein sequence ID" value="PMD53624.1"/>
    <property type="molecule type" value="Genomic_DNA"/>
</dbReference>
<evidence type="ECO:0000313" key="7">
    <source>
        <dbReference type="EMBL" id="PMD53624.1"/>
    </source>
</evidence>
<dbReference type="GO" id="GO:0016020">
    <property type="term" value="C:membrane"/>
    <property type="evidence" value="ECO:0007669"/>
    <property type="project" value="UniProtKB-SubCell"/>
</dbReference>
<accession>A0A2J6SS68</accession>
<proteinExistence type="predicted"/>
<feature type="transmembrane region" description="Helical" evidence="6">
    <location>
        <begin position="207"/>
        <end position="227"/>
    </location>
</feature>
<dbReference type="Proteomes" id="UP000235371">
    <property type="component" value="Unassembled WGS sequence"/>
</dbReference>
<dbReference type="InterPro" id="IPR038665">
    <property type="entry name" value="Voltage-dep_anion_channel_sf"/>
</dbReference>
<dbReference type="InterPro" id="IPR004695">
    <property type="entry name" value="SLAC1/Mae1/Ssu1/TehA"/>
</dbReference>